<keyword evidence="1" id="KW-0472">Membrane</keyword>
<accession>A0AAV7W2W3</accession>
<dbReference type="EMBL" id="JANPWB010000002">
    <property type="protein sequence ID" value="KAJ1206903.1"/>
    <property type="molecule type" value="Genomic_DNA"/>
</dbReference>
<keyword evidence="1" id="KW-1133">Transmembrane helix</keyword>
<protein>
    <submittedName>
        <fullName evidence="2">Uncharacterized protein</fullName>
    </submittedName>
</protein>
<comment type="caution">
    <text evidence="2">The sequence shown here is derived from an EMBL/GenBank/DDBJ whole genome shotgun (WGS) entry which is preliminary data.</text>
</comment>
<feature type="transmembrane region" description="Helical" evidence="1">
    <location>
        <begin position="27"/>
        <end position="57"/>
    </location>
</feature>
<name>A0AAV7W2W3_PLEWA</name>
<sequence>MRGISAACAFERFVVVLERAEPAGDGGVLACAIIVRLLWIVALVWNIGCIPSFCLFLRYTIYPRNATPEHIINNEKVQTRMDVANLHGFRSHPWECGGLQHDRATPSSHAPCSALRNVCRLLGSDIAWARKASARNPGF</sequence>
<evidence type="ECO:0000313" key="2">
    <source>
        <dbReference type="EMBL" id="KAJ1206903.1"/>
    </source>
</evidence>
<keyword evidence="3" id="KW-1185">Reference proteome</keyword>
<proteinExistence type="predicted"/>
<dbReference type="AlphaFoldDB" id="A0AAV7W2W3"/>
<reference evidence="2" key="1">
    <citation type="journal article" date="2022" name="bioRxiv">
        <title>Sequencing and chromosome-scale assembly of the giantPleurodeles waltlgenome.</title>
        <authorList>
            <person name="Brown T."/>
            <person name="Elewa A."/>
            <person name="Iarovenko S."/>
            <person name="Subramanian E."/>
            <person name="Araus A.J."/>
            <person name="Petzold A."/>
            <person name="Susuki M."/>
            <person name="Suzuki K.-i.T."/>
            <person name="Hayashi T."/>
            <person name="Toyoda A."/>
            <person name="Oliveira C."/>
            <person name="Osipova E."/>
            <person name="Leigh N.D."/>
            <person name="Simon A."/>
            <person name="Yun M.H."/>
        </authorList>
    </citation>
    <scope>NUCLEOTIDE SEQUENCE</scope>
    <source>
        <strain evidence="2">20211129_DDA</strain>
        <tissue evidence="2">Liver</tissue>
    </source>
</reference>
<dbReference type="Proteomes" id="UP001066276">
    <property type="component" value="Chromosome 1_2"/>
</dbReference>
<keyword evidence="1" id="KW-0812">Transmembrane</keyword>
<evidence type="ECO:0000313" key="3">
    <source>
        <dbReference type="Proteomes" id="UP001066276"/>
    </source>
</evidence>
<evidence type="ECO:0000256" key="1">
    <source>
        <dbReference type="SAM" id="Phobius"/>
    </source>
</evidence>
<gene>
    <name evidence="2" type="ORF">NDU88_002296</name>
</gene>
<organism evidence="2 3">
    <name type="scientific">Pleurodeles waltl</name>
    <name type="common">Iberian ribbed newt</name>
    <dbReference type="NCBI Taxonomy" id="8319"/>
    <lineage>
        <taxon>Eukaryota</taxon>
        <taxon>Metazoa</taxon>
        <taxon>Chordata</taxon>
        <taxon>Craniata</taxon>
        <taxon>Vertebrata</taxon>
        <taxon>Euteleostomi</taxon>
        <taxon>Amphibia</taxon>
        <taxon>Batrachia</taxon>
        <taxon>Caudata</taxon>
        <taxon>Salamandroidea</taxon>
        <taxon>Salamandridae</taxon>
        <taxon>Pleurodelinae</taxon>
        <taxon>Pleurodeles</taxon>
    </lineage>
</organism>